<dbReference type="Proteomes" id="UP000828048">
    <property type="component" value="Chromosome 8"/>
</dbReference>
<reference evidence="1 2" key="1">
    <citation type="journal article" date="2021" name="Hortic Res">
        <title>High-quality reference genome and annotation aids understanding of berry development for evergreen blueberry (Vaccinium darrowii).</title>
        <authorList>
            <person name="Yu J."/>
            <person name="Hulse-Kemp A.M."/>
            <person name="Babiker E."/>
            <person name="Staton M."/>
        </authorList>
    </citation>
    <scope>NUCLEOTIDE SEQUENCE [LARGE SCALE GENOMIC DNA]</scope>
    <source>
        <strain evidence="2">cv. NJ 8807/NJ 8810</strain>
        <tissue evidence="1">Young leaf</tissue>
    </source>
</reference>
<comment type="caution">
    <text evidence="1">The sequence shown here is derived from an EMBL/GenBank/DDBJ whole genome shotgun (WGS) entry which is preliminary data.</text>
</comment>
<gene>
    <name evidence="1" type="ORF">Vadar_010277</name>
</gene>
<evidence type="ECO:0000313" key="2">
    <source>
        <dbReference type="Proteomes" id="UP000828048"/>
    </source>
</evidence>
<organism evidence="1 2">
    <name type="scientific">Vaccinium darrowii</name>
    <dbReference type="NCBI Taxonomy" id="229202"/>
    <lineage>
        <taxon>Eukaryota</taxon>
        <taxon>Viridiplantae</taxon>
        <taxon>Streptophyta</taxon>
        <taxon>Embryophyta</taxon>
        <taxon>Tracheophyta</taxon>
        <taxon>Spermatophyta</taxon>
        <taxon>Magnoliopsida</taxon>
        <taxon>eudicotyledons</taxon>
        <taxon>Gunneridae</taxon>
        <taxon>Pentapetalae</taxon>
        <taxon>asterids</taxon>
        <taxon>Ericales</taxon>
        <taxon>Ericaceae</taxon>
        <taxon>Vaccinioideae</taxon>
        <taxon>Vaccinieae</taxon>
        <taxon>Vaccinium</taxon>
    </lineage>
</organism>
<dbReference type="EMBL" id="CM037158">
    <property type="protein sequence ID" value="KAH7851346.1"/>
    <property type="molecule type" value="Genomic_DNA"/>
</dbReference>
<accession>A0ACB7YCY9</accession>
<name>A0ACB7YCY9_9ERIC</name>
<proteinExistence type="predicted"/>
<sequence>MRQEIGKKVIVVEGVLDELSWSSDSEIADDLDYLDFEDDDESVQGAFTLQARGPNVPGVSLSAKYIFASIPLRPELEVLLPYQSFTFGVELAFVCHCTQLVGKRINNSSILKSCYYDRFDGRWSRNGKQIKFCCNCNSWN</sequence>
<evidence type="ECO:0000313" key="1">
    <source>
        <dbReference type="EMBL" id="KAH7851346.1"/>
    </source>
</evidence>
<keyword evidence="2" id="KW-1185">Reference proteome</keyword>
<protein>
    <submittedName>
        <fullName evidence="1">Uncharacterized protein</fullName>
    </submittedName>
</protein>